<gene>
    <name evidence="1" type="ORF">G2W53_007901</name>
</gene>
<dbReference type="OrthoDB" id="1750196at2759"/>
<evidence type="ECO:0000313" key="1">
    <source>
        <dbReference type="EMBL" id="KAF7839419.1"/>
    </source>
</evidence>
<dbReference type="AlphaFoldDB" id="A0A834X868"/>
<dbReference type="Proteomes" id="UP000634136">
    <property type="component" value="Unassembled WGS sequence"/>
</dbReference>
<keyword evidence="2" id="KW-1185">Reference proteome</keyword>
<protein>
    <submittedName>
        <fullName evidence="1">Uncharacterized protein</fullName>
    </submittedName>
</protein>
<organism evidence="1 2">
    <name type="scientific">Senna tora</name>
    <dbReference type="NCBI Taxonomy" id="362788"/>
    <lineage>
        <taxon>Eukaryota</taxon>
        <taxon>Viridiplantae</taxon>
        <taxon>Streptophyta</taxon>
        <taxon>Embryophyta</taxon>
        <taxon>Tracheophyta</taxon>
        <taxon>Spermatophyta</taxon>
        <taxon>Magnoliopsida</taxon>
        <taxon>eudicotyledons</taxon>
        <taxon>Gunneridae</taxon>
        <taxon>Pentapetalae</taxon>
        <taxon>rosids</taxon>
        <taxon>fabids</taxon>
        <taxon>Fabales</taxon>
        <taxon>Fabaceae</taxon>
        <taxon>Caesalpinioideae</taxon>
        <taxon>Cassia clade</taxon>
        <taxon>Senna</taxon>
    </lineage>
</organism>
<name>A0A834X868_9FABA</name>
<evidence type="ECO:0000313" key="2">
    <source>
        <dbReference type="Proteomes" id="UP000634136"/>
    </source>
</evidence>
<comment type="caution">
    <text evidence="1">The sequence shown here is derived from an EMBL/GenBank/DDBJ whole genome shotgun (WGS) entry which is preliminary data.</text>
</comment>
<reference evidence="1" key="1">
    <citation type="submission" date="2020-09" db="EMBL/GenBank/DDBJ databases">
        <title>Genome-Enabled Discovery of Anthraquinone Biosynthesis in Senna tora.</title>
        <authorList>
            <person name="Kang S.-H."/>
            <person name="Pandey R.P."/>
            <person name="Lee C.-M."/>
            <person name="Sim J.-S."/>
            <person name="Jeong J.-T."/>
            <person name="Choi B.-S."/>
            <person name="Jung M."/>
            <person name="Ginzburg D."/>
            <person name="Zhao K."/>
            <person name="Won S.Y."/>
            <person name="Oh T.-J."/>
            <person name="Yu Y."/>
            <person name="Kim N.-H."/>
            <person name="Lee O.R."/>
            <person name="Lee T.-H."/>
            <person name="Bashyal P."/>
            <person name="Kim T.-S."/>
            <person name="Lee W.-H."/>
            <person name="Kawkins C."/>
            <person name="Kim C.-K."/>
            <person name="Kim J.S."/>
            <person name="Ahn B.O."/>
            <person name="Rhee S.Y."/>
            <person name="Sohng J.K."/>
        </authorList>
    </citation>
    <scope>NUCLEOTIDE SEQUENCE</scope>
    <source>
        <tissue evidence="1">Leaf</tissue>
    </source>
</reference>
<dbReference type="EMBL" id="JAAIUW010000003">
    <property type="protein sequence ID" value="KAF7839419.1"/>
    <property type="molecule type" value="Genomic_DNA"/>
</dbReference>
<sequence length="233" mass="26249">MSREVGESFCEYARRWKQTVIDVQPPITDQEECQYFLKSLKDPRYDLMLVVSFEDFSQLIIMVEDVDFKTREGHIAPLIGAQLSTVQGKEVSNDPTSLANHLNQPMPITLNMSSLFAKTLPFSLNVPYLSPLPKHQKAIEPFTLNILNIPLTYFPSTPTPCIALHLSEPRPYTSNRVVTQAKSTQQEDVQHIKALTDQGPSMNLDSAEIFQQHPAIFKELAVVMCGDGCIIQN</sequence>
<proteinExistence type="predicted"/>
<accession>A0A834X868</accession>